<dbReference type="EMBL" id="JAGGLP010000001">
    <property type="protein sequence ID" value="MBP2047304.1"/>
    <property type="molecule type" value="Genomic_DNA"/>
</dbReference>
<dbReference type="Proteomes" id="UP001519309">
    <property type="component" value="Unassembled WGS sequence"/>
</dbReference>
<evidence type="ECO:0000256" key="1">
    <source>
        <dbReference type="ARBA" id="ARBA00023015"/>
    </source>
</evidence>
<proteinExistence type="predicted"/>
<gene>
    <name evidence="5" type="ORF">AVL59_27020</name>
    <name evidence="6" type="ORF">J2Z21_000226</name>
</gene>
<reference evidence="5 7" key="1">
    <citation type="submission" date="2016-06" db="EMBL/GenBank/DDBJ databases">
        <title>Complete genome sequence of Streptomyces griseochromogenes ATCC 14511, the Blasticidin S producer.</title>
        <authorList>
            <person name="Wu L."/>
        </authorList>
    </citation>
    <scope>NUCLEOTIDE SEQUENCE [LARGE SCALE GENOMIC DNA]</scope>
    <source>
        <strain evidence="5 7">ATCC 14511</strain>
    </source>
</reference>
<dbReference type="Proteomes" id="UP000092659">
    <property type="component" value="Chromosome"/>
</dbReference>
<reference evidence="6 8" key="2">
    <citation type="submission" date="2021-03" db="EMBL/GenBank/DDBJ databases">
        <title>Genomic Encyclopedia of Type Strains, Phase IV (KMG-IV): sequencing the most valuable type-strain genomes for metagenomic binning, comparative biology and taxonomic classification.</title>
        <authorList>
            <person name="Goeker M."/>
        </authorList>
    </citation>
    <scope>NUCLEOTIDE SEQUENCE [LARGE SCALE GENOMIC DNA]</scope>
    <source>
        <strain evidence="6 8">DSM 40499</strain>
    </source>
</reference>
<dbReference type="AlphaFoldDB" id="A0A1B1B1I8"/>
<dbReference type="KEGG" id="sgs:AVL59_27020"/>
<dbReference type="EMBL" id="CP016279">
    <property type="protein sequence ID" value="ANP52698.1"/>
    <property type="molecule type" value="Genomic_DNA"/>
</dbReference>
<keyword evidence="1" id="KW-0805">Transcription regulation</keyword>
<feature type="domain" description="GntR C-terminal" evidence="4">
    <location>
        <begin position="25"/>
        <end position="86"/>
    </location>
</feature>
<evidence type="ECO:0000313" key="7">
    <source>
        <dbReference type="Proteomes" id="UP000092659"/>
    </source>
</evidence>
<evidence type="ECO:0000313" key="5">
    <source>
        <dbReference type="EMBL" id="ANP52698.1"/>
    </source>
</evidence>
<evidence type="ECO:0000313" key="6">
    <source>
        <dbReference type="EMBL" id="MBP2047304.1"/>
    </source>
</evidence>
<dbReference type="Pfam" id="PF07729">
    <property type="entry name" value="FCD"/>
    <property type="match status" value="1"/>
</dbReference>
<dbReference type="STRING" id="68214.AVL59_27020"/>
<accession>A0A1B1B1I8</accession>
<dbReference type="SUPFAM" id="SSF48008">
    <property type="entry name" value="GntR ligand-binding domain-like"/>
    <property type="match status" value="1"/>
</dbReference>
<dbReference type="InterPro" id="IPR011711">
    <property type="entry name" value="GntR_C"/>
</dbReference>
<dbReference type="InterPro" id="IPR008920">
    <property type="entry name" value="TF_FadR/GntR_C"/>
</dbReference>
<evidence type="ECO:0000256" key="3">
    <source>
        <dbReference type="ARBA" id="ARBA00023163"/>
    </source>
</evidence>
<dbReference type="Gene3D" id="1.20.120.530">
    <property type="entry name" value="GntR ligand-binding domain-like"/>
    <property type="match status" value="1"/>
</dbReference>
<name>A0A1B1B1I8_9ACTN</name>
<protein>
    <submittedName>
        <fullName evidence="6">DNA-binding FadR family transcriptional regulator</fullName>
    </submittedName>
</protein>
<keyword evidence="2 6" id="KW-0238">DNA-binding</keyword>
<evidence type="ECO:0000256" key="2">
    <source>
        <dbReference type="ARBA" id="ARBA00023125"/>
    </source>
</evidence>
<keyword evidence="3" id="KW-0804">Transcription</keyword>
<sequence>MPTEARPATGVQAEQHALALLRQAILQEISGQRTAVELLERLNAQLVGHRFQPALRPGRPHQSLHEHLAMIEAIRAWNPQAAEAAVPRGGPRRKGRPPP</sequence>
<organism evidence="5 7">
    <name type="scientific">Streptomyces griseochromogenes</name>
    <dbReference type="NCBI Taxonomy" id="68214"/>
    <lineage>
        <taxon>Bacteria</taxon>
        <taxon>Bacillati</taxon>
        <taxon>Actinomycetota</taxon>
        <taxon>Actinomycetes</taxon>
        <taxon>Kitasatosporales</taxon>
        <taxon>Streptomycetaceae</taxon>
        <taxon>Streptomyces</taxon>
    </lineage>
</organism>
<dbReference type="GO" id="GO:0003677">
    <property type="term" value="F:DNA binding"/>
    <property type="evidence" value="ECO:0007669"/>
    <property type="project" value="UniProtKB-KW"/>
</dbReference>
<evidence type="ECO:0000313" key="8">
    <source>
        <dbReference type="Proteomes" id="UP001519309"/>
    </source>
</evidence>
<evidence type="ECO:0000259" key="4">
    <source>
        <dbReference type="Pfam" id="PF07729"/>
    </source>
</evidence>
<keyword evidence="8" id="KW-1185">Reference proteome</keyword>